<feature type="domain" description="N-acetyltransferase" evidence="1">
    <location>
        <begin position="10"/>
        <end position="144"/>
    </location>
</feature>
<dbReference type="STRING" id="742727.HMPREF9447_03321"/>
<dbReference type="Gene3D" id="3.40.630.30">
    <property type="match status" value="1"/>
</dbReference>
<dbReference type="AlphaFoldDB" id="K9DZP5"/>
<dbReference type="PANTHER" id="PTHR43451:SF1">
    <property type="entry name" value="ACETYLTRANSFERASE"/>
    <property type="match status" value="1"/>
</dbReference>
<dbReference type="eggNOG" id="COG0454">
    <property type="taxonomic scope" value="Bacteria"/>
</dbReference>
<dbReference type="Proteomes" id="UP000009872">
    <property type="component" value="Unassembled WGS sequence"/>
</dbReference>
<dbReference type="PATRIC" id="fig|742727.4.peg.3394"/>
<dbReference type="InterPro" id="IPR052564">
    <property type="entry name" value="N-acetyltrans/Recomb-assoc"/>
</dbReference>
<dbReference type="PROSITE" id="PS51186">
    <property type="entry name" value="GNAT"/>
    <property type="match status" value="1"/>
</dbReference>
<dbReference type="RefSeq" id="WP_009130855.1">
    <property type="nucleotide sequence ID" value="NZ_JH992942.1"/>
</dbReference>
<keyword evidence="3" id="KW-1185">Reference proteome</keyword>
<organism evidence="2 3">
    <name type="scientific">Bacteroides oleiciplenus YIT 12058</name>
    <dbReference type="NCBI Taxonomy" id="742727"/>
    <lineage>
        <taxon>Bacteria</taxon>
        <taxon>Pseudomonadati</taxon>
        <taxon>Bacteroidota</taxon>
        <taxon>Bacteroidia</taxon>
        <taxon>Bacteroidales</taxon>
        <taxon>Bacteroidaceae</taxon>
        <taxon>Bacteroides</taxon>
    </lineage>
</organism>
<dbReference type="InterPro" id="IPR000182">
    <property type="entry name" value="GNAT_dom"/>
</dbReference>
<evidence type="ECO:0000313" key="3">
    <source>
        <dbReference type="Proteomes" id="UP000009872"/>
    </source>
</evidence>
<dbReference type="CDD" id="cd04301">
    <property type="entry name" value="NAT_SF"/>
    <property type="match status" value="1"/>
</dbReference>
<dbReference type="EMBL" id="ADLF01000013">
    <property type="protein sequence ID" value="EKU89883.1"/>
    <property type="molecule type" value="Genomic_DNA"/>
</dbReference>
<gene>
    <name evidence="2" type="ORF">HMPREF9447_03321</name>
</gene>
<name>K9DZP5_9BACE</name>
<reference evidence="2 3" key="1">
    <citation type="submission" date="2012-09" db="EMBL/GenBank/DDBJ databases">
        <title>The Genome Sequence of Bacteroides oleiciplenus YIT 12058.</title>
        <authorList>
            <consortium name="The Broad Institute Genome Sequencing Platform"/>
            <person name="Earl A."/>
            <person name="Ward D."/>
            <person name="Feldgarden M."/>
            <person name="Gevers D."/>
            <person name="Morotomi M."/>
            <person name="Walker B."/>
            <person name="Young S.K."/>
            <person name="Zeng Q."/>
            <person name="Gargeya S."/>
            <person name="Fitzgerald M."/>
            <person name="Haas B."/>
            <person name="Abouelleil A."/>
            <person name="Alvarado L."/>
            <person name="Arachchi H.M."/>
            <person name="Berlin A.M."/>
            <person name="Chapman S.B."/>
            <person name="Goldberg J."/>
            <person name="Griggs A."/>
            <person name="Gujja S."/>
            <person name="Hansen M."/>
            <person name="Howarth C."/>
            <person name="Imamovic A."/>
            <person name="Larimer J."/>
            <person name="McCowen C."/>
            <person name="Montmayeur A."/>
            <person name="Murphy C."/>
            <person name="Neiman D."/>
            <person name="Pearson M."/>
            <person name="Priest M."/>
            <person name="Roberts A."/>
            <person name="Saif S."/>
            <person name="Shea T."/>
            <person name="Sisk P."/>
            <person name="Sykes S."/>
            <person name="Wortman J."/>
            <person name="Nusbaum C."/>
            <person name="Birren B."/>
        </authorList>
    </citation>
    <scope>NUCLEOTIDE SEQUENCE [LARGE SCALE GENOMIC DNA]</scope>
    <source>
        <strain evidence="2 3">YIT 12058</strain>
    </source>
</reference>
<evidence type="ECO:0000259" key="1">
    <source>
        <dbReference type="PROSITE" id="PS51186"/>
    </source>
</evidence>
<sequence>MIVNRRLEQLEYENAVTLSLEVYLQCGEEDFDEQGLESFKSFVNDKEVVNRLVIYGAFDGDNLVGVLATKNEGEHISLFFIKKEYHRKGIGRKLFDALIGDDPVSGMTVNSSSYAVPFYRSLGFREVKEPQVTNGLRYVPMKRE</sequence>
<dbReference type="PANTHER" id="PTHR43451">
    <property type="entry name" value="ACETYLTRANSFERASE (GNAT) FAMILY PROTEIN"/>
    <property type="match status" value="1"/>
</dbReference>
<dbReference type="HOGENOM" id="CLU_120448_0_0_10"/>
<accession>K9DZP5</accession>
<dbReference type="SUPFAM" id="SSF55729">
    <property type="entry name" value="Acyl-CoA N-acyltransferases (Nat)"/>
    <property type="match status" value="1"/>
</dbReference>
<comment type="caution">
    <text evidence="2">The sequence shown here is derived from an EMBL/GenBank/DDBJ whole genome shotgun (WGS) entry which is preliminary data.</text>
</comment>
<dbReference type="OrthoDB" id="9789605at2"/>
<dbReference type="GO" id="GO:0016747">
    <property type="term" value="F:acyltransferase activity, transferring groups other than amino-acyl groups"/>
    <property type="evidence" value="ECO:0007669"/>
    <property type="project" value="InterPro"/>
</dbReference>
<dbReference type="Pfam" id="PF13673">
    <property type="entry name" value="Acetyltransf_10"/>
    <property type="match status" value="1"/>
</dbReference>
<protein>
    <recommendedName>
        <fullName evidence="1">N-acetyltransferase domain-containing protein</fullName>
    </recommendedName>
</protein>
<proteinExistence type="predicted"/>
<evidence type="ECO:0000313" key="2">
    <source>
        <dbReference type="EMBL" id="EKU89883.1"/>
    </source>
</evidence>
<dbReference type="InterPro" id="IPR016181">
    <property type="entry name" value="Acyl_CoA_acyltransferase"/>
</dbReference>